<dbReference type="EMBL" id="BSUO01000001">
    <property type="protein sequence ID" value="GMA38555.1"/>
    <property type="molecule type" value="Genomic_DNA"/>
</dbReference>
<dbReference type="SUPFAM" id="SSF53187">
    <property type="entry name" value="Zn-dependent exopeptidases"/>
    <property type="match status" value="1"/>
</dbReference>
<organism evidence="1 2">
    <name type="scientific">Mobilicoccus caccae</name>
    <dbReference type="NCBI Taxonomy" id="1859295"/>
    <lineage>
        <taxon>Bacteria</taxon>
        <taxon>Bacillati</taxon>
        <taxon>Actinomycetota</taxon>
        <taxon>Actinomycetes</taxon>
        <taxon>Micrococcales</taxon>
        <taxon>Dermatophilaceae</taxon>
        <taxon>Mobilicoccus</taxon>
    </lineage>
</organism>
<dbReference type="InterPro" id="IPR036264">
    <property type="entry name" value="Bact_exopeptidase_dim_dom"/>
</dbReference>
<dbReference type="Proteomes" id="UP001157126">
    <property type="component" value="Unassembled WGS sequence"/>
</dbReference>
<dbReference type="Gene3D" id="3.40.630.10">
    <property type="entry name" value="Zn peptidases"/>
    <property type="match status" value="1"/>
</dbReference>
<dbReference type="PANTHER" id="PTHR11014:SF63">
    <property type="entry name" value="METALLOPEPTIDASE, PUTATIVE (AFU_ORTHOLOGUE AFUA_6G09600)-RELATED"/>
    <property type="match status" value="1"/>
</dbReference>
<comment type="caution">
    <text evidence="1">The sequence shown here is derived from an EMBL/GenBank/DDBJ whole genome shotgun (WGS) entry which is preliminary data.</text>
</comment>
<keyword evidence="2" id="KW-1185">Reference proteome</keyword>
<reference evidence="2" key="1">
    <citation type="journal article" date="2019" name="Int. J. Syst. Evol. Microbiol.">
        <title>The Global Catalogue of Microorganisms (GCM) 10K type strain sequencing project: providing services to taxonomists for standard genome sequencing and annotation.</title>
        <authorList>
            <consortium name="The Broad Institute Genomics Platform"/>
            <consortium name="The Broad Institute Genome Sequencing Center for Infectious Disease"/>
            <person name="Wu L."/>
            <person name="Ma J."/>
        </authorList>
    </citation>
    <scope>NUCLEOTIDE SEQUENCE [LARGE SCALE GENOMIC DNA]</scope>
    <source>
        <strain evidence="2">NBRC 113072</strain>
    </source>
</reference>
<accession>A0ABQ6IKY5</accession>
<dbReference type="InterPro" id="IPR017439">
    <property type="entry name" value="Amidohydrolase"/>
</dbReference>
<dbReference type="Gene3D" id="3.30.70.360">
    <property type="match status" value="1"/>
</dbReference>
<dbReference type="PANTHER" id="PTHR11014">
    <property type="entry name" value="PEPTIDASE M20 FAMILY MEMBER"/>
    <property type="match status" value="1"/>
</dbReference>
<dbReference type="Pfam" id="PF01546">
    <property type="entry name" value="Peptidase_M20"/>
    <property type="match status" value="1"/>
</dbReference>
<sequence length="404" mass="43126">MNLDAVTSGLARTIQGLEPELVSIRRDIHESPELSWQEVRTTRVVLDRLERAEVEATRLDKTGLVVELGSEDPVVRVGLRADLDALPLLERTGLPFESRRRGVAHACGHDVHTTALLGAALALASHEEALVHHQIAVRLLFQPAEESMPGGARLIVERGLVDDLDIVFALHCDPRRDVGEVGLRVGPITAAGDQVTVRLTGHGGHTSRPFLTEDLTFALGKVITDLPGALSRRLDPRAGALLVWGGVHAGGVPNVIPDSGEVTGTLRMLDADAWQGIGPLLTELVDAVVAPYGVEAELRHVPGVPPVVNTEWGIDALRAATVAVLGPEGAGETDQSLGGEDFAWLVRGRQGALGRLGTRTPGGTTYDLHRGDIVVDERAVSIGARVYACLPFATRRSRREAFTG</sequence>
<gene>
    <name evidence="1" type="ORF">GCM10025883_06000</name>
</gene>
<evidence type="ECO:0000313" key="1">
    <source>
        <dbReference type="EMBL" id="GMA38555.1"/>
    </source>
</evidence>
<proteinExistence type="predicted"/>
<evidence type="ECO:0000313" key="2">
    <source>
        <dbReference type="Proteomes" id="UP001157126"/>
    </source>
</evidence>
<dbReference type="PIRSF" id="PIRSF005962">
    <property type="entry name" value="Pept_M20D_amidohydro"/>
    <property type="match status" value="1"/>
</dbReference>
<dbReference type="SUPFAM" id="SSF55031">
    <property type="entry name" value="Bacterial exopeptidase dimerisation domain"/>
    <property type="match status" value="1"/>
</dbReference>
<name>A0ABQ6IKY5_9MICO</name>
<protein>
    <submittedName>
        <fullName evidence="1">Amidohydrolase</fullName>
    </submittedName>
</protein>
<dbReference type="NCBIfam" id="TIGR01891">
    <property type="entry name" value="amidohydrolases"/>
    <property type="match status" value="1"/>
</dbReference>
<dbReference type="InterPro" id="IPR002933">
    <property type="entry name" value="Peptidase_M20"/>
</dbReference>